<evidence type="ECO:0000259" key="2">
    <source>
        <dbReference type="Pfam" id="PF01979"/>
    </source>
</evidence>
<dbReference type="RefSeq" id="WP_015447240.1">
    <property type="nucleotide sequence ID" value="NC_020541.1"/>
</dbReference>
<evidence type="ECO:0000313" key="4">
    <source>
        <dbReference type="Proteomes" id="UP000011859"/>
    </source>
</evidence>
<dbReference type="InterPro" id="IPR006680">
    <property type="entry name" value="Amidohydro-rel"/>
</dbReference>
<keyword evidence="3" id="KW-0378">Hydrolase</keyword>
<gene>
    <name evidence="3" type="ORF">R2APBS1_1228</name>
</gene>
<organism evidence="3 4">
    <name type="scientific">Rhodanobacter denitrificans</name>
    <dbReference type="NCBI Taxonomy" id="666685"/>
    <lineage>
        <taxon>Bacteria</taxon>
        <taxon>Pseudomonadati</taxon>
        <taxon>Pseudomonadota</taxon>
        <taxon>Gammaproteobacteria</taxon>
        <taxon>Lysobacterales</taxon>
        <taxon>Rhodanobacteraceae</taxon>
        <taxon>Rhodanobacter</taxon>
    </lineage>
</organism>
<dbReference type="SUPFAM" id="SSF51556">
    <property type="entry name" value="Metallo-dependent hydrolases"/>
    <property type="match status" value="1"/>
</dbReference>
<reference evidence="3 4" key="1">
    <citation type="submission" date="2012-04" db="EMBL/GenBank/DDBJ databases">
        <title>Complete genome of Rhodanobacter sp. 2APBS1.</title>
        <authorList>
            <consortium name="US DOE Joint Genome Institute"/>
            <person name="Huntemann M."/>
            <person name="Wei C.-L."/>
            <person name="Han J."/>
            <person name="Detter J.C."/>
            <person name="Han C."/>
            <person name="Tapia R."/>
            <person name="Munk A.C.C."/>
            <person name="Chen A."/>
            <person name="Krypides N."/>
            <person name="Mavromatis K."/>
            <person name="Markowitz V."/>
            <person name="Szeto E."/>
            <person name="Ivanova N."/>
            <person name="Mikhailova N."/>
            <person name="Ovchinnikova G."/>
            <person name="Pagani I."/>
            <person name="Pati A."/>
            <person name="Goodwin L."/>
            <person name="Peters L."/>
            <person name="Pitluck S."/>
            <person name="Woyke T."/>
            <person name="Prakash O."/>
            <person name="Elkins J."/>
            <person name="Brown S."/>
            <person name="Palumbo A."/>
            <person name="Hemme C."/>
            <person name="Zhou J."/>
            <person name="Watson D."/>
            <person name="Jardine P."/>
            <person name="Kostka J."/>
            <person name="Green S."/>
        </authorList>
    </citation>
    <scope>NUCLEOTIDE SEQUENCE [LARGE SCALE GENOMIC DNA]</scope>
    <source>
        <strain evidence="3 4">2APBS1</strain>
    </source>
</reference>
<dbReference type="eggNOG" id="COG1228">
    <property type="taxonomic scope" value="Bacteria"/>
</dbReference>
<accession>M4NEK8</accession>
<dbReference type="HOGENOM" id="CLU_023620_1_1_6"/>
<dbReference type="Proteomes" id="UP000011859">
    <property type="component" value="Chromosome"/>
</dbReference>
<dbReference type="Gene3D" id="3.20.20.140">
    <property type="entry name" value="Metal-dependent hydrolases"/>
    <property type="match status" value="1"/>
</dbReference>
<dbReference type="CDD" id="cd01299">
    <property type="entry name" value="Met_dep_hydrolase_A"/>
    <property type="match status" value="1"/>
</dbReference>
<dbReference type="AlphaFoldDB" id="M4NEK8"/>
<sequence precursor="true">MRASLTTWWQTAAVLLLLLCSLPTLAATPKGDWLLLPERVWTADGDAAHVGWAVLVHEGAIAAVGPRASIQTPAGAQRIELPGATLTPGLIDLHSHLFLHPYNETLWNDQVLTEPQDYRTLEAAAHAKATLLAGFTTLRDLGTEGAGYADVSVQRAIDEGLIPGPRLFVATRAIVATASYGPGPRGFRPDLDLPGGAQEVSGIDQAMAAVREQAARGADWIKLYGDYRVGPDGATAPTFTPAELKALVDTAHQLGRPVAVHAASDAGVCMAAEAGADSIEHGYGASAGTFKLLRQKGIAYEPTLTAVASTEQYFHHYLPGRDPPTPRMQEAARAFRTALKLGVTIGNGSDVGVFTHGENWREPAAMVAAGMTSAQALHAATDVAAKILRQQAAFGRIAPGLRADLAAFAGDPSAQIDALEKPVFVMKDGGVYLRPASGREDSPR</sequence>
<dbReference type="InterPro" id="IPR011059">
    <property type="entry name" value="Metal-dep_hydrolase_composite"/>
</dbReference>
<dbReference type="PANTHER" id="PTHR43135:SF3">
    <property type="entry name" value="ALPHA-D-RIBOSE 1-METHYLPHOSPHONATE 5-TRIPHOSPHATE DIPHOSPHATASE"/>
    <property type="match status" value="1"/>
</dbReference>
<dbReference type="KEGG" id="rhd:R2APBS1_1228"/>
<dbReference type="Pfam" id="PF01979">
    <property type="entry name" value="Amidohydro_1"/>
    <property type="match status" value="1"/>
</dbReference>
<dbReference type="InterPro" id="IPR057744">
    <property type="entry name" value="OTAase-like"/>
</dbReference>
<dbReference type="OrthoDB" id="9782972at2"/>
<dbReference type="PANTHER" id="PTHR43135">
    <property type="entry name" value="ALPHA-D-RIBOSE 1-METHYLPHOSPHONATE 5-TRIPHOSPHATE DIPHOSPHATASE"/>
    <property type="match status" value="1"/>
</dbReference>
<keyword evidence="1" id="KW-0732">Signal</keyword>
<dbReference type="InterPro" id="IPR032466">
    <property type="entry name" value="Metal_Hydrolase"/>
</dbReference>
<proteinExistence type="predicted"/>
<feature type="domain" description="Amidohydrolase-related" evidence="2">
    <location>
        <begin position="85"/>
        <end position="429"/>
    </location>
</feature>
<dbReference type="InterPro" id="IPR051781">
    <property type="entry name" value="Metallo-dep_Hydrolase"/>
</dbReference>
<evidence type="ECO:0000256" key="1">
    <source>
        <dbReference type="SAM" id="SignalP"/>
    </source>
</evidence>
<dbReference type="EMBL" id="CP003470">
    <property type="protein sequence ID" value="AGG88382.1"/>
    <property type="molecule type" value="Genomic_DNA"/>
</dbReference>
<name>M4NEK8_9GAMM</name>
<dbReference type="STRING" id="666685.R2APBS1_1228"/>
<protein>
    <submittedName>
        <fullName evidence="3">Amidohydrolase, imidazolonepropionase</fullName>
    </submittedName>
</protein>
<feature type="chain" id="PRO_5004055990" evidence="1">
    <location>
        <begin position="27"/>
        <end position="444"/>
    </location>
</feature>
<feature type="signal peptide" evidence="1">
    <location>
        <begin position="1"/>
        <end position="26"/>
    </location>
</feature>
<dbReference type="Gene3D" id="2.30.40.10">
    <property type="entry name" value="Urease, subunit C, domain 1"/>
    <property type="match status" value="1"/>
</dbReference>
<dbReference type="SUPFAM" id="SSF51338">
    <property type="entry name" value="Composite domain of metallo-dependent hydrolases"/>
    <property type="match status" value="1"/>
</dbReference>
<dbReference type="GO" id="GO:0016810">
    <property type="term" value="F:hydrolase activity, acting on carbon-nitrogen (but not peptide) bonds"/>
    <property type="evidence" value="ECO:0007669"/>
    <property type="project" value="InterPro"/>
</dbReference>
<evidence type="ECO:0000313" key="3">
    <source>
        <dbReference type="EMBL" id="AGG88382.1"/>
    </source>
</evidence>
<keyword evidence="4" id="KW-1185">Reference proteome</keyword>